<gene>
    <name evidence="2" type="ORF">EIP91_003890</name>
</gene>
<feature type="compositionally biased region" description="Basic and acidic residues" evidence="1">
    <location>
        <begin position="7"/>
        <end position="26"/>
    </location>
</feature>
<dbReference type="EMBL" id="RWJN01000227">
    <property type="protein sequence ID" value="TCD64594.1"/>
    <property type="molecule type" value="Genomic_DNA"/>
</dbReference>
<dbReference type="AlphaFoldDB" id="A0A4R0RQC1"/>
<evidence type="ECO:0000313" key="3">
    <source>
        <dbReference type="Proteomes" id="UP000292702"/>
    </source>
</evidence>
<reference evidence="2 3" key="1">
    <citation type="submission" date="2018-11" db="EMBL/GenBank/DDBJ databases">
        <title>Genome assembly of Steccherinum ochraceum LE-BIN_3174, the white-rot fungus of the Steccherinaceae family (The Residual Polyporoid clade, Polyporales, Basidiomycota).</title>
        <authorList>
            <person name="Fedorova T.V."/>
            <person name="Glazunova O.A."/>
            <person name="Landesman E.O."/>
            <person name="Moiseenko K.V."/>
            <person name="Psurtseva N.V."/>
            <person name="Savinova O.S."/>
            <person name="Shakhova N.V."/>
            <person name="Tyazhelova T.V."/>
            <person name="Vasina D.V."/>
        </authorList>
    </citation>
    <scope>NUCLEOTIDE SEQUENCE [LARGE SCALE GENOMIC DNA]</scope>
    <source>
        <strain evidence="2 3">LE-BIN_3174</strain>
    </source>
</reference>
<sequence length="230" mass="25412">MAVGKGWGREECVKEGGAGKRTEDKSKSRKRRFEKFRRPLGRLPEGPGAAGVCRRPNDASASFSSLRLTIPHSTFSLTTILLSISISPAPAHVKPRYATLKTVLQDDVATSLGGTSFPSILHIPRLRAHNVTRPYRPWNLIVRTPIPPRCRASPYVDGCAPLHQRPTRANNVPSPAVLDLRCRRDRLMPAVVCTQKRAHPSRPPGRRCRPHATSLSAIAGDSGRYWHATR</sequence>
<feature type="compositionally biased region" description="Basic residues" evidence="1">
    <location>
        <begin position="27"/>
        <end position="40"/>
    </location>
</feature>
<evidence type="ECO:0000313" key="2">
    <source>
        <dbReference type="EMBL" id="TCD64594.1"/>
    </source>
</evidence>
<feature type="region of interest" description="Disordered" evidence="1">
    <location>
        <begin position="1"/>
        <end position="53"/>
    </location>
</feature>
<keyword evidence="3" id="KW-1185">Reference proteome</keyword>
<organism evidence="2 3">
    <name type="scientific">Steccherinum ochraceum</name>
    <dbReference type="NCBI Taxonomy" id="92696"/>
    <lineage>
        <taxon>Eukaryota</taxon>
        <taxon>Fungi</taxon>
        <taxon>Dikarya</taxon>
        <taxon>Basidiomycota</taxon>
        <taxon>Agaricomycotina</taxon>
        <taxon>Agaricomycetes</taxon>
        <taxon>Polyporales</taxon>
        <taxon>Steccherinaceae</taxon>
        <taxon>Steccherinum</taxon>
    </lineage>
</organism>
<name>A0A4R0RQC1_9APHY</name>
<accession>A0A4R0RQC1</accession>
<comment type="caution">
    <text evidence="2">The sequence shown here is derived from an EMBL/GenBank/DDBJ whole genome shotgun (WGS) entry which is preliminary data.</text>
</comment>
<dbReference type="Proteomes" id="UP000292702">
    <property type="component" value="Unassembled WGS sequence"/>
</dbReference>
<protein>
    <submittedName>
        <fullName evidence="2">Uncharacterized protein</fullName>
    </submittedName>
</protein>
<evidence type="ECO:0000256" key="1">
    <source>
        <dbReference type="SAM" id="MobiDB-lite"/>
    </source>
</evidence>
<proteinExistence type="predicted"/>